<reference evidence="3 4" key="1">
    <citation type="journal article" date="2019" name="Microbiol. Resour. Announc.">
        <title>Draft Genome Sequence of Comamonas testosteroni TA441, a Bacterium That Has a Cryptic Phenol Degradation Gene Cluster.</title>
        <authorList>
            <person name="Arai H."/>
            <person name="Ishii M."/>
        </authorList>
    </citation>
    <scope>NUCLEOTIDE SEQUENCE [LARGE SCALE GENOMIC DNA]</scope>
    <source>
        <strain evidence="3 4">TA441</strain>
    </source>
</reference>
<comment type="caution">
    <text evidence="3">The sequence shown here is derived from an EMBL/GenBank/DDBJ whole genome shotgun (WGS) entry which is preliminary data.</text>
</comment>
<dbReference type="PANTHER" id="PTHR42928:SF5">
    <property type="entry name" value="BLR1237 PROTEIN"/>
    <property type="match status" value="1"/>
</dbReference>
<dbReference type="Proteomes" id="UP000323105">
    <property type="component" value="Unassembled WGS sequence"/>
</dbReference>
<evidence type="ECO:0000256" key="2">
    <source>
        <dbReference type="SAM" id="SignalP"/>
    </source>
</evidence>
<dbReference type="Gene3D" id="3.40.190.150">
    <property type="entry name" value="Bordetella uptake gene, domain 1"/>
    <property type="match status" value="1"/>
</dbReference>
<sequence length="322" mass="34448">MFKIVIATSIFSASFYALAEYPAKPITMLVPYAAGGSTDVLARATADHLSRKLGKAVIVENIGGVGGVPGIMKFMRAPNDGYYLMFSNMGSYAIANNLYKSLNFDARTQIEAIGIVADVPMMLAASKASGFKNLNELLASMKPEGAKLLNLGNGGPGGTSHIGSEYFLYVSKKKALQVPYKGTGPAITDLMAGTTDIVIDQTTTLIPASKGGRILPLAVTSDKRLSEAPDVPTFREAGLPEFDISVWNAISAPKNTPRDKIEVIVKALNEVLNDKDFRKSMENAGASVPEIGKRGPIEMQKLIAAEVPKFQKLIREAHIVVN</sequence>
<dbReference type="InterPro" id="IPR042100">
    <property type="entry name" value="Bug_dom1"/>
</dbReference>
<organism evidence="3 4">
    <name type="scientific">Comamonas testosteroni</name>
    <name type="common">Pseudomonas testosteroni</name>
    <dbReference type="NCBI Taxonomy" id="285"/>
    <lineage>
        <taxon>Bacteria</taxon>
        <taxon>Pseudomonadati</taxon>
        <taxon>Pseudomonadota</taxon>
        <taxon>Betaproteobacteria</taxon>
        <taxon>Burkholderiales</taxon>
        <taxon>Comamonadaceae</taxon>
        <taxon>Comamonas</taxon>
    </lineage>
</organism>
<dbReference type="PANTHER" id="PTHR42928">
    <property type="entry name" value="TRICARBOXYLATE-BINDING PROTEIN"/>
    <property type="match status" value="1"/>
</dbReference>
<dbReference type="EMBL" id="BKBW01000004">
    <property type="protein sequence ID" value="GEQ75312.1"/>
    <property type="molecule type" value="Genomic_DNA"/>
</dbReference>
<protein>
    <recommendedName>
        <fullName evidence="5">ABC transporter substrate-binding protein</fullName>
    </recommendedName>
</protein>
<evidence type="ECO:0000256" key="1">
    <source>
        <dbReference type="ARBA" id="ARBA00006987"/>
    </source>
</evidence>
<dbReference type="InterPro" id="IPR005064">
    <property type="entry name" value="BUG"/>
</dbReference>
<feature type="signal peptide" evidence="2">
    <location>
        <begin position="1"/>
        <end position="19"/>
    </location>
</feature>
<dbReference type="SUPFAM" id="SSF53850">
    <property type="entry name" value="Periplasmic binding protein-like II"/>
    <property type="match status" value="1"/>
</dbReference>
<gene>
    <name evidence="3" type="ORF">CTTA_2317</name>
</gene>
<name>A0A5A7MCA4_COMTE</name>
<feature type="chain" id="PRO_5022871648" description="ABC transporter substrate-binding protein" evidence="2">
    <location>
        <begin position="20"/>
        <end position="322"/>
    </location>
</feature>
<evidence type="ECO:0008006" key="5">
    <source>
        <dbReference type="Google" id="ProtNLM"/>
    </source>
</evidence>
<accession>A0A5A7MCA4</accession>
<proteinExistence type="inferred from homology"/>
<dbReference type="Pfam" id="PF03401">
    <property type="entry name" value="TctC"/>
    <property type="match status" value="1"/>
</dbReference>
<dbReference type="CDD" id="cd07012">
    <property type="entry name" value="PBP2_Bug_TTT"/>
    <property type="match status" value="1"/>
</dbReference>
<dbReference type="AlphaFoldDB" id="A0A5A7MCA4"/>
<evidence type="ECO:0000313" key="3">
    <source>
        <dbReference type="EMBL" id="GEQ75312.1"/>
    </source>
</evidence>
<comment type="similarity">
    <text evidence="1">Belongs to the UPF0065 (bug) family.</text>
</comment>
<dbReference type="Gene3D" id="3.40.190.10">
    <property type="entry name" value="Periplasmic binding protein-like II"/>
    <property type="match status" value="1"/>
</dbReference>
<dbReference type="RefSeq" id="WP_149355548.1">
    <property type="nucleotide sequence ID" value="NZ_BKBW01000004.1"/>
</dbReference>
<keyword evidence="2" id="KW-0732">Signal</keyword>
<dbReference type="PIRSF" id="PIRSF017082">
    <property type="entry name" value="YflP"/>
    <property type="match status" value="1"/>
</dbReference>
<evidence type="ECO:0000313" key="4">
    <source>
        <dbReference type="Proteomes" id="UP000323105"/>
    </source>
</evidence>